<gene>
    <name evidence="4" type="ORF">SR894_17975</name>
</gene>
<organism evidence="4 5">
    <name type="scientific">Vreelandella neptunia</name>
    <dbReference type="NCBI Taxonomy" id="115551"/>
    <lineage>
        <taxon>Bacteria</taxon>
        <taxon>Pseudomonadati</taxon>
        <taxon>Pseudomonadota</taxon>
        <taxon>Gammaproteobacteria</taxon>
        <taxon>Oceanospirillales</taxon>
        <taxon>Halomonadaceae</taxon>
        <taxon>Vreelandella</taxon>
    </lineage>
</organism>
<dbReference type="InterPro" id="IPR001789">
    <property type="entry name" value="Sig_transdc_resp-reg_receiver"/>
</dbReference>
<keyword evidence="1 2" id="KW-0597">Phosphoprotein</keyword>
<protein>
    <submittedName>
        <fullName evidence="4">Response regulator</fullName>
    </submittedName>
</protein>
<name>A0ABZ0YL71_9GAMM</name>
<accession>A0ABZ0YL71</accession>
<sequence length="120" mass="12921">MHILVVDDDPLAGEMTAALLESQGHEPLLANDAMEAVEQLDTHSDIQLIVSDMHMPLVSGLALLAMLREQGNHLPFILLTGDTPDAALQQTPGLNACLRKDAELAWNLEVAVRQALALHG</sequence>
<dbReference type="PANTHER" id="PTHR44591:SF3">
    <property type="entry name" value="RESPONSE REGULATORY DOMAIN-CONTAINING PROTEIN"/>
    <property type="match status" value="1"/>
</dbReference>
<dbReference type="PROSITE" id="PS50110">
    <property type="entry name" value="RESPONSE_REGULATORY"/>
    <property type="match status" value="1"/>
</dbReference>
<dbReference type="Proteomes" id="UP001324794">
    <property type="component" value="Chromosome"/>
</dbReference>
<proteinExistence type="predicted"/>
<dbReference type="SUPFAM" id="SSF52172">
    <property type="entry name" value="CheY-like"/>
    <property type="match status" value="1"/>
</dbReference>
<dbReference type="CDD" id="cd00156">
    <property type="entry name" value="REC"/>
    <property type="match status" value="1"/>
</dbReference>
<dbReference type="InterPro" id="IPR011006">
    <property type="entry name" value="CheY-like_superfamily"/>
</dbReference>
<dbReference type="InterPro" id="IPR050595">
    <property type="entry name" value="Bact_response_regulator"/>
</dbReference>
<evidence type="ECO:0000256" key="1">
    <source>
        <dbReference type="ARBA" id="ARBA00022553"/>
    </source>
</evidence>
<dbReference type="SMART" id="SM00448">
    <property type="entry name" value="REC"/>
    <property type="match status" value="1"/>
</dbReference>
<evidence type="ECO:0000313" key="4">
    <source>
        <dbReference type="EMBL" id="WQH12022.1"/>
    </source>
</evidence>
<keyword evidence="5" id="KW-1185">Reference proteome</keyword>
<dbReference type="PANTHER" id="PTHR44591">
    <property type="entry name" value="STRESS RESPONSE REGULATOR PROTEIN 1"/>
    <property type="match status" value="1"/>
</dbReference>
<dbReference type="RefSeq" id="WP_133733327.1">
    <property type="nucleotide sequence ID" value="NZ_CP140255.1"/>
</dbReference>
<dbReference type="Pfam" id="PF00072">
    <property type="entry name" value="Response_reg"/>
    <property type="match status" value="1"/>
</dbReference>
<evidence type="ECO:0000259" key="3">
    <source>
        <dbReference type="PROSITE" id="PS50110"/>
    </source>
</evidence>
<feature type="modified residue" description="4-aspartylphosphate" evidence="2">
    <location>
        <position position="52"/>
    </location>
</feature>
<feature type="domain" description="Response regulatory" evidence="3">
    <location>
        <begin position="2"/>
        <end position="115"/>
    </location>
</feature>
<evidence type="ECO:0000313" key="5">
    <source>
        <dbReference type="Proteomes" id="UP001324794"/>
    </source>
</evidence>
<evidence type="ECO:0000256" key="2">
    <source>
        <dbReference type="PROSITE-ProRule" id="PRU00169"/>
    </source>
</evidence>
<dbReference type="Gene3D" id="3.40.50.2300">
    <property type="match status" value="1"/>
</dbReference>
<dbReference type="EMBL" id="CP140255">
    <property type="protein sequence ID" value="WQH12022.1"/>
    <property type="molecule type" value="Genomic_DNA"/>
</dbReference>
<reference evidence="4 5" key="1">
    <citation type="submission" date="2023-11" db="EMBL/GenBank/DDBJ databases">
        <title>MicrobeMod: A computational toolkit for identifying prokaryotic methylation and restriction-modification with nanopore sequencing.</title>
        <authorList>
            <person name="Crits-Christoph A."/>
            <person name="Kang S.C."/>
            <person name="Lee H."/>
            <person name="Ostrov N."/>
        </authorList>
    </citation>
    <scope>NUCLEOTIDE SEQUENCE [LARGE SCALE GENOMIC DNA]</scope>
    <source>
        <strain evidence="4 5">ATCC BAA-805</strain>
    </source>
</reference>